<dbReference type="NCBIfam" id="TIGR04056">
    <property type="entry name" value="OMP_RagA_SusC"/>
    <property type="match status" value="1"/>
</dbReference>
<evidence type="ECO:0000256" key="4">
    <source>
        <dbReference type="ARBA" id="ARBA00022692"/>
    </source>
</evidence>
<dbReference type="SUPFAM" id="SSF56935">
    <property type="entry name" value="Porins"/>
    <property type="match status" value="1"/>
</dbReference>
<dbReference type="InterPro" id="IPR023996">
    <property type="entry name" value="TonB-dep_OMP_SusC/RagA"/>
</dbReference>
<evidence type="ECO:0000259" key="8">
    <source>
        <dbReference type="Pfam" id="PF07715"/>
    </source>
</evidence>
<dbReference type="Gene3D" id="2.60.40.1120">
    <property type="entry name" value="Carboxypeptidase-like, regulatory domain"/>
    <property type="match status" value="1"/>
</dbReference>
<feature type="domain" description="TonB-dependent receptor plug" evidence="8">
    <location>
        <begin position="231"/>
        <end position="371"/>
    </location>
</feature>
<dbReference type="PROSITE" id="PS52016">
    <property type="entry name" value="TONB_DEPENDENT_REC_3"/>
    <property type="match status" value="1"/>
</dbReference>
<dbReference type="Proteomes" id="UP000199310">
    <property type="component" value="Unassembled WGS sequence"/>
</dbReference>
<dbReference type="InterPro" id="IPR008969">
    <property type="entry name" value="CarboxyPept-like_regulatory"/>
</dbReference>
<evidence type="ECO:0000256" key="6">
    <source>
        <dbReference type="ARBA" id="ARBA00023237"/>
    </source>
</evidence>
<dbReference type="InterPro" id="IPR012910">
    <property type="entry name" value="Plug_dom"/>
</dbReference>
<accession>A0A1I0RT99</accession>
<keyword evidence="6 7" id="KW-0998">Cell outer membrane</keyword>
<dbReference type="Gene3D" id="2.40.170.20">
    <property type="entry name" value="TonB-dependent receptor, beta-barrel domain"/>
    <property type="match status" value="1"/>
</dbReference>
<dbReference type="InterPro" id="IPR036942">
    <property type="entry name" value="Beta-barrel_TonB_sf"/>
</dbReference>
<evidence type="ECO:0000256" key="5">
    <source>
        <dbReference type="ARBA" id="ARBA00023136"/>
    </source>
</evidence>
<comment type="subcellular location">
    <subcellularLocation>
        <location evidence="1 7">Cell outer membrane</location>
        <topology evidence="1 7">Multi-pass membrane protein</topology>
    </subcellularLocation>
</comment>
<gene>
    <name evidence="9" type="ORF">SAMN04488122_3342</name>
</gene>
<keyword evidence="2 7" id="KW-0813">Transport</keyword>
<evidence type="ECO:0000256" key="7">
    <source>
        <dbReference type="PROSITE-ProRule" id="PRU01360"/>
    </source>
</evidence>
<dbReference type="SUPFAM" id="SSF49464">
    <property type="entry name" value="Carboxypeptidase regulatory domain-like"/>
    <property type="match status" value="1"/>
</dbReference>
<dbReference type="GO" id="GO:0009279">
    <property type="term" value="C:cell outer membrane"/>
    <property type="evidence" value="ECO:0007669"/>
    <property type="project" value="UniProtKB-SubCell"/>
</dbReference>
<comment type="similarity">
    <text evidence="7">Belongs to the TonB-dependent receptor family.</text>
</comment>
<proteinExistence type="inferred from homology"/>
<dbReference type="EMBL" id="FOJG01000001">
    <property type="protein sequence ID" value="SEW44528.1"/>
    <property type="molecule type" value="Genomic_DNA"/>
</dbReference>
<protein>
    <submittedName>
        <fullName evidence="9">TonB-linked outer membrane protein, SusC/RagA family</fullName>
    </submittedName>
</protein>
<evidence type="ECO:0000256" key="2">
    <source>
        <dbReference type="ARBA" id="ARBA00022448"/>
    </source>
</evidence>
<keyword evidence="3 7" id="KW-1134">Transmembrane beta strand</keyword>
<dbReference type="Pfam" id="PF13715">
    <property type="entry name" value="CarbopepD_reg_2"/>
    <property type="match status" value="1"/>
</dbReference>
<evidence type="ECO:0000313" key="9">
    <source>
        <dbReference type="EMBL" id="SEW44528.1"/>
    </source>
</evidence>
<dbReference type="STRING" id="29529.SAMN04488122_3342"/>
<keyword evidence="4 7" id="KW-0812">Transmembrane</keyword>
<dbReference type="Pfam" id="PF07715">
    <property type="entry name" value="Plug"/>
    <property type="match status" value="1"/>
</dbReference>
<evidence type="ECO:0000256" key="1">
    <source>
        <dbReference type="ARBA" id="ARBA00004571"/>
    </source>
</evidence>
<dbReference type="AlphaFoldDB" id="A0A1I0RT99"/>
<sequence length="1244" mass="135649">MHKFANSNRTVIFFMRVALLQIGLLFCLITCTFAKNAHGQEVLSKKVSLNMPPSDLRIILRTITEKTAVNFTYNNSTLPAKQRVAVSAREEQLGDVLERLLNPFHITFEVINEQIVLKKDKSNEATMNIEGLNTLFQKIGGVVRSNTGEVLPGVNVMIAGTNKGTVTNVDGHFELDAKAGDVLIFSSIGFAQQRVTVGANSALNIVMASSATSLDAVAITALGIKRNVRTLGYSQEEVKGGEVARSNAPNIVNALAGKMAGVNVTSPNGVDGGTTRIVIGGNNTIQGDNQPLIIVDGMPMANDLAQPYNVRTAPTGSAMYAGNNADASNTSSPKDFGSPINMINPEDIETISVLKGPTAAALYGGKGANGVILITTKKGAKRSGLGVDYTYGFKTIDPYRFLELQNEYGAGGMVSLDAPQYLEDGNGNPKLTENWNGMYVDPKTGSGPYGVNTYNQVGWPGSGVSWGPKMDGKMITWWDGTQQADVPQPDNIKLLFRNGTQSSHNVSLAGGNEWGSIRASFSRLDNTAVLPNSGYYRNTFNLGANMKLTQRVNVQLTTSYIVNQYHNPPQLGNDDGNSWMKRLVYNAGRNYRGEDIGIYKNEDGSQNTLTNFPWVGNGGATVWNIYENNTNQNRRKLLAGVQLNYEATDFLDFIFRGGLDNNTNEMITKNTPTDAIGIKGYYGHGTERDNASNMDFIGTLHKDKILGGDINAKLSVGGTIYQREMYGMFNYNDNWAMPDVYSLNSGTYLGNPHPVTESQLRKRMNSVYSFINLSYKNYLYLDITGRNDWSSALPKGQWSYFFPSFAGSFVFSDLLKTDPSILSFGKVRVAWAQAAVDPAPFQINYNYSTVTFAGQAATMLPNTLPALNFKPAINSTTDFGVVLGFLNNRLNADFRYYKGKSRNQILSSPLPLSSGVSSIVVNTGVLENSGIELILRAKIIDQKSFGWDVSLNLAHSNNKLLSLSDGTDRVDMASAWNDGGAHGPVISARVGDQFGTIYGYDYVYDKTTHLPLMVQNPYGKPEMNGTMYQATDGLVPLGNATPKLTGGITNTFSFKGGISVSTLVDAKIGGDIWSGTYATIMQQGQARETLKERDGGGLPYTTPDGTKTNWGVVLPGVFPDGKVNDNVVHYYYKYMPYGVWSSTDLGSGVKGSDWINRNSVMKNTWVKMREISINYQVPQSFIKRTKVFQAASLSLVGRDLFYLYTSLPDHINPEGVNGAGNAQGLEFMSMPSFRSLGFQVRVSF</sequence>
<dbReference type="InterPro" id="IPR039426">
    <property type="entry name" value="TonB-dep_rcpt-like"/>
</dbReference>
<reference evidence="10" key="1">
    <citation type="submission" date="2016-10" db="EMBL/GenBank/DDBJ databases">
        <authorList>
            <person name="Varghese N."/>
            <person name="Submissions S."/>
        </authorList>
    </citation>
    <scope>NUCLEOTIDE SEQUENCE [LARGE SCALE GENOMIC DNA]</scope>
    <source>
        <strain evidence="10">DSM 3695</strain>
    </source>
</reference>
<keyword evidence="5 7" id="KW-0472">Membrane</keyword>
<dbReference type="InterPro" id="IPR023997">
    <property type="entry name" value="TonB-dep_OMP_SusC/RagA_CS"/>
</dbReference>
<dbReference type="NCBIfam" id="TIGR04057">
    <property type="entry name" value="SusC_RagA_signa"/>
    <property type="match status" value="1"/>
</dbReference>
<dbReference type="Gene3D" id="2.170.130.10">
    <property type="entry name" value="TonB-dependent receptor, plug domain"/>
    <property type="match status" value="1"/>
</dbReference>
<evidence type="ECO:0000256" key="3">
    <source>
        <dbReference type="ARBA" id="ARBA00022452"/>
    </source>
</evidence>
<dbReference type="InterPro" id="IPR037066">
    <property type="entry name" value="Plug_dom_sf"/>
</dbReference>
<evidence type="ECO:0000313" key="10">
    <source>
        <dbReference type="Proteomes" id="UP000199310"/>
    </source>
</evidence>
<keyword evidence="10" id="KW-1185">Reference proteome</keyword>
<name>A0A1I0RT99_9BACT</name>
<organism evidence="9 10">
    <name type="scientific">Chitinophaga arvensicola</name>
    <dbReference type="NCBI Taxonomy" id="29529"/>
    <lineage>
        <taxon>Bacteria</taxon>
        <taxon>Pseudomonadati</taxon>
        <taxon>Bacteroidota</taxon>
        <taxon>Chitinophagia</taxon>
        <taxon>Chitinophagales</taxon>
        <taxon>Chitinophagaceae</taxon>
        <taxon>Chitinophaga</taxon>
    </lineage>
</organism>